<dbReference type="RefSeq" id="XP_041299946.1">
    <property type="nucleotide sequence ID" value="XM_041443781.1"/>
</dbReference>
<evidence type="ECO:0000313" key="2">
    <source>
        <dbReference type="EMBL" id="KAG2120570.1"/>
    </source>
</evidence>
<organism evidence="2 3">
    <name type="scientific">Suillus discolor</name>
    <dbReference type="NCBI Taxonomy" id="1912936"/>
    <lineage>
        <taxon>Eukaryota</taxon>
        <taxon>Fungi</taxon>
        <taxon>Dikarya</taxon>
        <taxon>Basidiomycota</taxon>
        <taxon>Agaricomycotina</taxon>
        <taxon>Agaricomycetes</taxon>
        <taxon>Agaricomycetidae</taxon>
        <taxon>Boletales</taxon>
        <taxon>Suillineae</taxon>
        <taxon>Suillaceae</taxon>
        <taxon>Suillus</taxon>
    </lineage>
</organism>
<dbReference type="EMBL" id="JABBWM010000001">
    <property type="protein sequence ID" value="KAG2120570.1"/>
    <property type="molecule type" value="Genomic_DNA"/>
</dbReference>
<accession>A0A9P7FJD3</accession>
<feature type="region of interest" description="Disordered" evidence="1">
    <location>
        <begin position="130"/>
        <end position="178"/>
    </location>
</feature>
<reference evidence="2" key="1">
    <citation type="journal article" date="2020" name="New Phytol.">
        <title>Comparative genomics reveals dynamic genome evolution in host specialist ectomycorrhizal fungi.</title>
        <authorList>
            <person name="Lofgren L.A."/>
            <person name="Nguyen N.H."/>
            <person name="Vilgalys R."/>
            <person name="Ruytinx J."/>
            <person name="Liao H.L."/>
            <person name="Branco S."/>
            <person name="Kuo A."/>
            <person name="LaButti K."/>
            <person name="Lipzen A."/>
            <person name="Andreopoulos W."/>
            <person name="Pangilinan J."/>
            <person name="Riley R."/>
            <person name="Hundley H."/>
            <person name="Na H."/>
            <person name="Barry K."/>
            <person name="Grigoriev I.V."/>
            <person name="Stajich J.E."/>
            <person name="Kennedy P.G."/>
        </authorList>
    </citation>
    <scope>NUCLEOTIDE SEQUENCE</scope>
    <source>
        <strain evidence="2">FC423</strain>
    </source>
</reference>
<evidence type="ECO:0000256" key="1">
    <source>
        <dbReference type="SAM" id="MobiDB-lite"/>
    </source>
</evidence>
<dbReference type="GeneID" id="64706040"/>
<proteinExistence type="predicted"/>
<protein>
    <submittedName>
        <fullName evidence="2">Uncharacterized protein</fullName>
    </submittedName>
</protein>
<keyword evidence="3" id="KW-1185">Reference proteome</keyword>
<dbReference type="OrthoDB" id="3177248at2759"/>
<feature type="compositionally biased region" description="Acidic residues" evidence="1">
    <location>
        <begin position="167"/>
        <end position="177"/>
    </location>
</feature>
<dbReference type="AlphaFoldDB" id="A0A9P7FJD3"/>
<comment type="caution">
    <text evidence="2">The sequence shown here is derived from an EMBL/GenBank/DDBJ whole genome shotgun (WGS) entry which is preliminary data.</text>
</comment>
<dbReference type="Proteomes" id="UP000823399">
    <property type="component" value="Unassembled WGS sequence"/>
</dbReference>
<gene>
    <name evidence="2" type="ORF">F5147DRAFT_831827</name>
</gene>
<evidence type="ECO:0000313" key="3">
    <source>
        <dbReference type="Proteomes" id="UP000823399"/>
    </source>
</evidence>
<sequence length="318" mass="36113">MYKRSLGDRLRACLLSPNLTAYVTDLSAKIFDFSKKNPSVFKISVEALQDSDAMDRLDVLMKKILTAQRGNMKQKLIASIEKRSDLSTLARSLAGNCTELTMAHWARIAFMRSFLIDFRTLCSHQKTTNAQLEEASTGPSLQPQTDEGGDNNIPIGTTASASHELGEDGEDDNDNEEERTWSFSQYWEYLDKVLDELKEEARQKHAFPQARADYIKQFFTKCLQQDLQIFPGGGSLAPSLDSVTYDTYDTNKSERAQEDLIPLGYNFTRPVYLQIITAWQLKITDEDIIAQTFLVSVLQRHFVLKLRDNIPLLFNTST</sequence>
<name>A0A9P7FJD3_9AGAM</name>